<dbReference type="InterPro" id="IPR015424">
    <property type="entry name" value="PyrdxlP-dep_Trfase"/>
</dbReference>
<dbReference type="InterPro" id="IPR000277">
    <property type="entry name" value="Cys/Met-Metab_PyrdxlP-dep_enz"/>
</dbReference>
<dbReference type="PATRIC" id="fig|1158601.3.peg.2458"/>
<comment type="similarity">
    <text evidence="2 9">Belongs to the trans-sulfuration enzymes family.</text>
</comment>
<dbReference type="Proteomes" id="UP000014148">
    <property type="component" value="Unassembled WGS sequence"/>
</dbReference>
<evidence type="ECO:0000313" key="11">
    <source>
        <dbReference type="EMBL" id="EOT63478.1"/>
    </source>
</evidence>
<dbReference type="Gene3D" id="3.90.1150.10">
    <property type="entry name" value="Aspartate Aminotransferase, domain 1"/>
    <property type="match status" value="1"/>
</dbReference>
<dbReference type="RefSeq" id="WP_010741311.1">
    <property type="nucleotide sequence ID" value="NZ_KB946250.1"/>
</dbReference>
<gene>
    <name evidence="11" type="ORF">I585_04308</name>
    <name evidence="10" type="ORF">UAI_02496</name>
</gene>
<dbReference type="SUPFAM" id="SSF53383">
    <property type="entry name" value="PLP-dependent transferases"/>
    <property type="match status" value="1"/>
</dbReference>
<reference evidence="10 12" key="1">
    <citation type="submission" date="2013-02" db="EMBL/GenBank/DDBJ databases">
        <title>The Genome Sequence of Enterococcus malodoratus ATCC_43197.</title>
        <authorList>
            <consortium name="The Broad Institute Genome Sequencing Platform"/>
            <consortium name="The Broad Institute Genome Sequencing Center for Infectious Disease"/>
            <person name="Earl A.M."/>
            <person name="Gilmore M.S."/>
            <person name="Lebreton F."/>
            <person name="Walker B."/>
            <person name="Young S.K."/>
            <person name="Zeng Q."/>
            <person name="Gargeya S."/>
            <person name="Fitzgerald M."/>
            <person name="Haas B."/>
            <person name="Abouelleil A."/>
            <person name="Alvarado L."/>
            <person name="Arachchi H.M."/>
            <person name="Berlin A.M."/>
            <person name="Chapman S.B."/>
            <person name="Dewar J."/>
            <person name="Goldberg J."/>
            <person name="Griggs A."/>
            <person name="Gujja S."/>
            <person name="Hansen M."/>
            <person name="Howarth C."/>
            <person name="Imamovic A."/>
            <person name="Larimer J."/>
            <person name="McCowan C."/>
            <person name="Murphy C."/>
            <person name="Neiman D."/>
            <person name="Pearson M."/>
            <person name="Priest M."/>
            <person name="Roberts A."/>
            <person name="Saif S."/>
            <person name="Shea T."/>
            <person name="Sisk P."/>
            <person name="Sykes S."/>
            <person name="Wortman J."/>
            <person name="Nusbaum C."/>
            <person name="Birren B."/>
        </authorList>
    </citation>
    <scope>NUCLEOTIDE SEQUENCE [LARGE SCALE GENOMIC DNA]</scope>
    <source>
        <strain evidence="10 12">ATCC 43197</strain>
    </source>
</reference>
<comment type="catalytic activity">
    <reaction evidence="6">
        <text>L-homocysteine + H2O = 2-oxobutanoate + hydrogen sulfide + NH4(+) + H(+)</text>
        <dbReference type="Rhea" id="RHEA:14501"/>
        <dbReference type="ChEBI" id="CHEBI:15377"/>
        <dbReference type="ChEBI" id="CHEBI:15378"/>
        <dbReference type="ChEBI" id="CHEBI:16763"/>
        <dbReference type="ChEBI" id="CHEBI:28938"/>
        <dbReference type="ChEBI" id="CHEBI:29919"/>
        <dbReference type="ChEBI" id="CHEBI:58199"/>
        <dbReference type="EC" id="4.4.1.2"/>
    </reaction>
    <physiologicalReaction direction="left-to-right" evidence="6">
        <dbReference type="Rhea" id="RHEA:14502"/>
    </physiologicalReaction>
</comment>
<evidence type="ECO:0000256" key="4">
    <source>
        <dbReference type="ARBA" id="ARBA00047175"/>
    </source>
</evidence>
<dbReference type="PROSITE" id="PS00868">
    <property type="entry name" value="CYS_MET_METAB_PP"/>
    <property type="match status" value="1"/>
</dbReference>
<dbReference type="GO" id="GO:0047982">
    <property type="term" value="F:homocysteine desulfhydrase activity"/>
    <property type="evidence" value="ECO:0007669"/>
    <property type="project" value="UniProtKB-EC"/>
</dbReference>
<evidence type="ECO:0000256" key="2">
    <source>
        <dbReference type="ARBA" id="ARBA00009077"/>
    </source>
</evidence>
<keyword evidence="10" id="KW-0456">Lyase</keyword>
<evidence type="ECO:0000256" key="7">
    <source>
        <dbReference type="ARBA" id="ARBA00052699"/>
    </source>
</evidence>
<organism evidence="10 12">
    <name type="scientific">Enterococcus malodoratus ATCC 43197</name>
    <dbReference type="NCBI Taxonomy" id="1158601"/>
    <lineage>
        <taxon>Bacteria</taxon>
        <taxon>Bacillati</taxon>
        <taxon>Bacillota</taxon>
        <taxon>Bacilli</taxon>
        <taxon>Lactobacillales</taxon>
        <taxon>Enterococcaceae</taxon>
        <taxon>Enterococcus</taxon>
    </lineage>
</organism>
<dbReference type="CDD" id="cd00614">
    <property type="entry name" value="CGS_like"/>
    <property type="match status" value="1"/>
</dbReference>
<dbReference type="FunFam" id="3.90.1150.10:FF:000033">
    <property type="entry name" value="Cystathionine gamma-synthase"/>
    <property type="match status" value="1"/>
</dbReference>
<reference evidence="11 13" key="2">
    <citation type="submission" date="2013-03" db="EMBL/GenBank/DDBJ databases">
        <title>The Genome Sequence of Enterococcus malodoratus ATCC_43197 (PacBio/Illumina hybrid assembly).</title>
        <authorList>
            <consortium name="The Broad Institute Genomics Platform"/>
            <consortium name="The Broad Institute Genome Sequencing Center for Infectious Disease"/>
            <person name="Earl A."/>
            <person name="Russ C."/>
            <person name="Gilmore M."/>
            <person name="Surin D."/>
            <person name="Walker B."/>
            <person name="Young S."/>
            <person name="Zeng Q."/>
            <person name="Gargeya S."/>
            <person name="Fitzgerald M."/>
            <person name="Haas B."/>
            <person name="Abouelleil A."/>
            <person name="Allen A.W."/>
            <person name="Alvarado L."/>
            <person name="Arachchi H.M."/>
            <person name="Berlin A.M."/>
            <person name="Chapman S.B."/>
            <person name="Gainer-Dewar J."/>
            <person name="Goldberg J."/>
            <person name="Griggs A."/>
            <person name="Gujja S."/>
            <person name="Hansen M."/>
            <person name="Howarth C."/>
            <person name="Imamovic A."/>
            <person name="Ireland A."/>
            <person name="Larimer J."/>
            <person name="McCowan C."/>
            <person name="Murphy C."/>
            <person name="Pearson M."/>
            <person name="Poon T.W."/>
            <person name="Priest M."/>
            <person name="Roberts A."/>
            <person name="Saif S."/>
            <person name="Shea T."/>
            <person name="Sisk P."/>
            <person name="Sykes S."/>
            <person name="Wortman J."/>
            <person name="Nusbaum C."/>
            <person name="Birren B."/>
        </authorList>
    </citation>
    <scope>NUCLEOTIDE SEQUENCE [LARGE SCALE GENOMIC DNA]</scope>
    <source>
        <strain evidence="11 13">ATCC 43197</strain>
    </source>
</reference>
<proteinExistence type="inferred from homology"/>
<name>R2R8A0_9ENTE</name>
<dbReference type="InterPro" id="IPR015421">
    <property type="entry name" value="PyrdxlP-dep_Trfase_major"/>
</dbReference>
<dbReference type="GO" id="GO:0030170">
    <property type="term" value="F:pyridoxal phosphate binding"/>
    <property type="evidence" value="ECO:0007669"/>
    <property type="project" value="InterPro"/>
</dbReference>
<dbReference type="STRING" id="71451.RV07_GL003482"/>
<protein>
    <recommendedName>
        <fullName evidence="4">homocysteine desulfhydrase</fullName>
        <ecNumber evidence="4">4.4.1.2</ecNumber>
    </recommendedName>
    <alternativeName>
        <fullName evidence="5">Homocysteine desulfhydrase</fullName>
    </alternativeName>
</protein>
<accession>R2R8A0</accession>
<dbReference type="PIRSF" id="PIRSF001434">
    <property type="entry name" value="CGS"/>
    <property type="match status" value="1"/>
</dbReference>
<dbReference type="PANTHER" id="PTHR11808:SF80">
    <property type="entry name" value="CYSTATHIONINE GAMMA-LYASE"/>
    <property type="match status" value="1"/>
</dbReference>
<dbReference type="EMBL" id="ASWA01000005">
    <property type="protein sequence ID" value="EOT63478.1"/>
    <property type="molecule type" value="Genomic_DNA"/>
</dbReference>
<dbReference type="Gene3D" id="3.40.640.10">
    <property type="entry name" value="Type I PLP-dependent aspartate aminotransferase-like (Major domain)"/>
    <property type="match status" value="1"/>
</dbReference>
<evidence type="ECO:0000313" key="13">
    <source>
        <dbReference type="Proteomes" id="UP000014148"/>
    </source>
</evidence>
<evidence type="ECO:0000256" key="1">
    <source>
        <dbReference type="ARBA" id="ARBA00001933"/>
    </source>
</evidence>
<evidence type="ECO:0000256" key="5">
    <source>
        <dbReference type="ARBA" id="ARBA00047199"/>
    </source>
</evidence>
<evidence type="ECO:0000313" key="12">
    <source>
        <dbReference type="Proteomes" id="UP000013783"/>
    </source>
</evidence>
<dbReference type="FunFam" id="3.40.640.10:FF:000046">
    <property type="entry name" value="Cystathionine gamma-lyase"/>
    <property type="match status" value="1"/>
</dbReference>
<evidence type="ECO:0000256" key="6">
    <source>
        <dbReference type="ARBA" id="ARBA00048780"/>
    </source>
</evidence>
<keyword evidence="13" id="KW-1185">Reference proteome</keyword>
<keyword evidence="3 8" id="KW-0663">Pyridoxal phosphate</keyword>
<dbReference type="PANTHER" id="PTHR11808">
    <property type="entry name" value="TRANS-SULFURATION ENZYME FAMILY MEMBER"/>
    <property type="match status" value="1"/>
</dbReference>
<comment type="catalytic activity">
    <reaction evidence="7">
        <text>L-methionine + H2O = methanethiol + 2-oxobutanoate + NH4(+)</text>
        <dbReference type="Rhea" id="RHEA:23800"/>
        <dbReference type="ChEBI" id="CHEBI:15377"/>
        <dbReference type="ChEBI" id="CHEBI:16007"/>
        <dbReference type="ChEBI" id="CHEBI:16763"/>
        <dbReference type="ChEBI" id="CHEBI:28938"/>
        <dbReference type="ChEBI" id="CHEBI:57844"/>
        <dbReference type="EC" id="4.4.1.11"/>
    </reaction>
    <physiologicalReaction direction="left-to-right" evidence="7">
        <dbReference type="Rhea" id="RHEA:23801"/>
    </physiologicalReaction>
</comment>
<dbReference type="eggNOG" id="COG0626">
    <property type="taxonomic scope" value="Bacteria"/>
</dbReference>
<feature type="modified residue" description="N6-(pyridoxal phosphate)lysine" evidence="8">
    <location>
        <position position="212"/>
    </location>
</feature>
<evidence type="ECO:0000256" key="8">
    <source>
        <dbReference type="PIRSR" id="PIRSR001434-2"/>
    </source>
</evidence>
<dbReference type="GO" id="GO:0009086">
    <property type="term" value="P:methionine biosynthetic process"/>
    <property type="evidence" value="ECO:0007669"/>
    <property type="project" value="UniProtKB-ARBA"/>
</dbReference>
<evidence type="ECO:0000313" key="10">
    <source>
        <dbReference type="EMBL" id="EOH76821.1"/>
    </source>
</evidence>
<comment type="caution">
    <text evidence="10">The sequence shown here is derived from an EMBL/GenBank/DDBJ whole genome shotgun (WGS) entry which is preliminary data.</text>
</comment>
<comment type="cofactor">
    <cofactor evidence="1 9">
        <name>pyridoxal 5'-phosphate</name>
        <dbReference type="ChEBI" id="CHEBI:597326"/>
    </cofactor>
</comment>
<dbReference type="InterPro" id="IPR015422">
    <property type="entry name" value="PyrdxlP-dep_Trfase_small"/>
</dbReference>
<dbReference type="EC" id="4.4.1.2" evidence="4"/>
<dbReference type="Proteomes" id="UP000013783">
    <property type="component" value="Unassembled WGS sequence"/>
</dbReference>
<dbReference type="GO" id="GO:0018826">
    <property type="term" value="F:methionine gamma-lyase activity"/>
    <property type="evidence" value="ECO:0007669"/>
    <property type="project" value="UniProtKB-EC"/>
</dbReference>
<dbReference type="OrthoDB" id="9780685at2"/>
<dbReference type="InterPro" id="IPR054542">
    <property type="entry name" value="Cys_met_metab_PP"/>
</dbReference>
<evidence type="ECO:0000256" key="3">
    <source>
        <dbReference type="ARBA" id="ARBA00022898"/>
    </source>
</evidence>
<dbReference type="AlphaFoldDB" id="R2R8A0"/>
<sequence length="407" mass="43672">MSKIDLEQVGFGTLAIHAGQEPDPVYGSLATPIYQTSTFCFETVEKGTQIFDGEIPGYAYSRGGNPTNATLENKLAALEGGEACVATASGMGAIGSVFMGLLQAGDHVISGECIYGCSSLVLKNTLTKFGVTTTFLNTSDLAAVEAAIQENTKMIYFETPTNPTLELTDITAISTLAHKHGIKVVVDNTFAPPPIQYPLRLGADIVVHSGTKYINGHGDVISGFVIGNEADVTTIRKDAATKICGSTPSPFNSFLVIRGLQTLELRMARHCENGLAVAEYLENMPFVEKVYYPGLKSHPQYELAKVQMSNQFSGIMAFELKEGINGMDSFTACKKVVNQLKLASIAVSLGDPETLVQHPASMTHGNMPKEDREAAGIKDNLIRLSCGLENKEDILADFEQAFAVLQS</sequence>
<dbReference type="GO" id="GO:0005737">
    <property type="term" value="C:cytoplasm"/>
    <property type="evidence" value="ECO:0007669"/>
    <property type="project" value="TreeGrafter"/>
</dbReference>
<dbReference type="Pfam" id="PF01053">
    <property type="entry name" value="Cys_Met_Meta_PP"/>
    <property type="match status" value="1"/>
</dbReference>
<dbReference type="EMBL" id="AJAK01000017">
    <property type="protein sequence ID" value="EOH76821.1"/>
    <property type="molecule type" value="Genomic_DNA"/>
</dbReference>
<dbReference type="GO" id="GO:0019346">
    <property type="term" value="P:transsulfuration"/>
    <property type="evidence" value="ECO:0007669"/>
    <property type="project" value="InterPro"/>
</dbReference>
<evidence type="ECO:0000256" key="9">
    <source>
        <dbReference type="RuleBase" id="RU362118"/>
    </source>
</evidence>